<dbReference type="AlphaFoldDB" id="A0A3B7MYB5"/>
<keyword evidence="2" id="KW-1185">Reference proteome</keyword>
<dbReference type="Proteomes" id="UP000263900">
    <property type="component" value="Chromosome"/>
</dbReference>
<sequence>MAATVSWRSIFSVNSNLTAKIRFMKTAGIAQYRLLNQQLSAPAFKTAGEVVRWMGAMQAQDYAGAKWSIGVRLPGSTDAGIEKAVGNKEIIRTWALRGTWHWVAPADVHWMLRMVSPIIQRKYTPHLLKESLDKAAVKKSNNILVKALQDGEVLTREELAEVLKKKGIKASHYGIGHLLLHASQEQLICMGPRRGKQFTHVLLDDWVPKEQRYEPADPLAELALRYYSSHGPATEKDFMWWAGITLGDARKGTAAVKDKLETVVVEGVTYFMPPGLPDLKKNGAVHLLPGFDEYLLGYTDRSAAVDKAHLHKLAMTANGQFSATIVAGGQVRGIWTRTVGTKEVAIETEHFDKTSQAVQQAVGTAARRYAKFLGLKVALE</sequence>
<evidence type="ECO:0000313" key="1">
    <source>
        <dbReference type="EMBL" id="AXY76715.1"/>
    </source>
</evidence>
<protein>
    <submittedName>
        <fullName evidence="1">Winged helix DNA-binding domain-containing protein</fullName>
    </submittedName>
</protein>
<dbReference type="GO" id="GO:0003677">
    <property type="term" value="F:DNA binding"/>
    <property type="evidence" value="ECO:0007669"/>
    <property type="project" value="UniProtKB-KW"/>
</dbReference>
<gene>
    <name evidence="1" type="ORF">D3H65_23165</name>
</gene>
<reference evidence="1 2" key="1">
    <citation type="submission" date="2018-09" db="EMBL/GenBank/DDBJ databases">
        <title>Genome sequencing of strain 6GH32-13.</title>
        <authorList>
            <person name="Weon H.-Y."/>
            <person name="Heo J."/>
            <person name="Kwon S.-W."/>
        </authorList>
    </citation>
    <scope>NUCLEOTIDE SEQUENCE [LARGE SCALE GENOMIC DNA]</scope>
    <source>
        <strain evidence="1 2">5GH32-13</strain>
    </source>
</reference>
<dbReference type="InterPro" id="IPR009351">
    <property type="entry name" value="AlkZ-like"/>
</dbReference>
<proteinExistence type="predicted"/>
<organism evidence="1 2">
    <name type="scientific">Paraflavitalea soli</name>
    <dbReference type="NCBI Taxonomy" id="2315862"/>
    <lineage>
        <taxon>Bacteria</taxon>
        <taxon>Pseudomonadati</taxon>
        <taxon>Bacteroidota</taxon>
        <taxon>Chitinophagia</taxon>
        <taxon>Chitinophagales</taxon>
        <taxon>Chitinophagaceae</taxon>
        <taxon>Paraflavitalea</taxon>
    </lineage>
</organism>
<dbReference type="PANTHER" id="PTHR38479">
    <property type="entry name" value="LMO0824 PROTEIN"/>
    <property type="match status" value="1"/>
</dbReference>
<accession>A0A3B7MYB5</accession>
<dbReference type="EMBL" id="CP032157">
    <property type="protein sequence ID" value="AXY76715.1"/>
    <property type="molecule type" value="Genomic_DNA"/>
</dbReference>
<name>A0A3B7MYB5_9BACT</name>
<keyword evidence="1" id="KW-0238">DNA-binding</keyword>
<evidence type="ECO:0000313" key="2">
    <source>
        <dbReference type="Proteomes" id="UP000263900"/>
    </source>
</evidence>
<dbReference type="OrthoDB" id="2210247at2"/>
<dbReference type="Pfam" id="PF06224">
    <property type="entry name" value="AlkZ-like"/>
    <property type="match status" value="1"/>
</dbReference>
<dbReference type="PANTHER" id="PTHR38479:SF2">
    <property type="entry name" value="WINGED HELIX DNA-BINDING DOMAIN-CONTAINING PROTEIN"/>
    <property type="match status" value="1"/>
</dbReference>
<dbReference type="KEGG" id="pseg:D3H65_23165"/>